<dbReference type="InterPro" id="IPR001387">
    <property type="entry name" value="Cro/C1-type_HTH"/>
</dbReference>
<dbReference type="EMBL" id="PNHD01000002">
    <property type="protein sequence ID" value="PMC60724.1"/>
    <property type="molecule type" value="Genomic_DNA"/>
</dbReference>
<evidence type="ECO:0000313" key="5">
    <source>
        <dbReference type="Proteomes" id="UP000235723"/>
    </source>
</evidence>
<dbReference type="PROSITE" id="PS50943">
    <property type="entry name" value="HTH_CROC1"/>
    <property type="match status" value="1"/>
</dbReference>
<reference evidence="3 5" key="3">
    <citation type="submission" date="2017-09" db="EMBL/GenBank/DDBJ databases">
        <title>Bacterial strain isolated from the female urinary microbiota.</title>
        <authorList>
            <person name="Thomas-White K."/>
            <person name="Kumar N."/>
            <person name="Forster S."/>
            <person name="Putonti C."/>
            <person name="Lawley T."/>
            <person name="Wolfe A.J."/>
        </authorList>
    </citation>
    <scope>NUCLEOTIDE SEQUENCE [LARGE SCALE GENOMIC DNA]</scope>
    <source>
        <strain evidence="3 5">UMB0115</strain>
    </source>
</reference>
<dbReference type="SUPFAM" id="SSF47413">
    <property type="entry name" value="lambda repressor-like DNA-binding domains"/>
    <property type="match status" value="1"/>
</dbReference>
<feature type="domain" description="HTH cro/C1-type" evidence="1">
    <location>
        <begin position="8"/>
        <end position="64"/>
    </location>
</feature>
<dbReference type="Pfam" id="PF01381">
    <property type="entry name" value="HTH_3"/>
    <property type="match status" value="1"/>
</dbReference>
<dbReference type="Gene3D" id="1.10.260.40">
    <property type="entry name" value="lambda repressor-like DNA-binding domains"/>
    <property type="match status" value="1"/>
</dbReference>
<evidence type="ECO:0000313" key="2">
    <source>
        <dbReference type="EMBL" id="OXZ29121.1"/>
    </source>
</evidence>
<dbReference type="GO" id="GO:0003677">
    <property type="term" value="F:DNA binding"/>
    <property type="evidence" value="ECO:0007669"/>
    <property type="project" value="InterPro"/>
</dbReference>
<dbReference type="AlphaFoldDB" id="A0A233V9Q1"/>
<dbReference type="Proteomes" id="UP000215413">
    <property type="component" value="Unassembled WGS sequence"/>
</dbReference>
<dbReference type="EMBL" id="NDYC01000004">
    <property type="protein sequence ID" value="OXZ29121.1"/>
    <property type="molecule type" value="Genomic_DNA"/>
</dbReference>
<reference evidence="4" key="2">
    <citation type="submission" date="2017-04" db="EMBL/GenBank/DDBJ databases">
        <title>Finegoldia magna isolated from orthopedic joint implant-associated infections.</title>
        <authorList>
            <person name="Bjorklund S."/>
            <person name="Bruggemann H."/>
            <person name="Jensen A."/>
            <person name="Hellmark B."/>
            <person name="Soderquist B."/>
        </authorList>
    </citation>
    <scope>NUCLEOTIDE SEQUENCE [LARGE SCALE GENOMIC DNA]</scope>
    <source>
        <strain evidence="4">CCUG 54800</strain>
    </source>
</reference>
<dbReference type="InterPro" id="IPR010982">
    <property type="entry name" value="Lambda_DNA-bd_dom_sf"/>
</dbReference>
<accession>A0A233V9Q1</accession>
<reference evidence="2" key="1">
    <citation type="journal article" date="2017" name="J. Clin. Microbiol.">
        <title>Finegoldia magna Isolated from Orthopedic Joint Implant-Associated Infections.</title>
        <authorList>
            <person name="Soderquist B."/>
            <person name="Bjorklund S."/>
            <person name="Hellmark B."/>
            <person name="Jensen A."/>
            <person name="Bruggemann H."/>
        </authorList>
    </citation>
    <scope>NUCLEOTIDE SEQUENCE</scope>
    <source>
        <strain evidence="2">CCUG 54800</strain>
    </source>
</reference>
<dbReference type="Proteomes" id="UP000235723">
    <property type="component" value="Unassembled WGS sequence"/>
</dbReference>
<gene>
    <name evidence="2" type="ORF">B9N49_00425</name>
    <name evidence="3" type="ORF">CJ208_02315</name>
</gene>
<evidence type="ECO:0000259" key="1">
    <source>
        <dbReference type="PROSITE" id="PS50943"/>
    </source>
</evidence>
<comment type="caution">
    <text evidence="2">The sequence shown here is derived from an EMBL/GenBank/DDBJ whole genome shotgun (WGS) entry which is preliminary data.</text>
</comment>
<dbReference type="CDD" id="cd00093">
    <property type="entry name" value="HTH_XRE"/>
    <property type="match status" value="1"/>
</dbReference>
<sequence length="65" mass="7624">MVQRYATLKSILVKKEIKQQELADAINMDRTTLSAKINRYQGRDFTLDEARAISEFIKEPIDNFF</sequence>
<evidence type="ECO:0000313" key="3">
    <source>
        <dbReference type="EMBL" id="PMC60724.1"/>
    </source>
</evidence>
<protein>
    <submittedName>
        <fullName evidence="2 3">Transcriptional regulator</fullName>
    </submittedName>
</protein>
<name>A0A233V9Q1_FINMA</name>
<evidence type="ECO:0000313" key="4">
    <source>
        <dbReference type="Proteomes" id="UP000215413"/>
    </source>
</evidence>
<proteinExistence type="predicted"/>
<dbReference type="RefSeq" id="WP_094205065.1">
    <property type="nucleotide sequence ID" value="NZ_NDYC01000004.1"/>
</dbReference>
<organism evidence="2 4">
    <name type="scientific">Finegoldia magna</name>
    <name type="common">Peptostreptococcus magnus</name>
    <dbReference type="NCBI Taxonomy" id="1260"/>
    <lineage>
        <taxon>Bacteria</taxon>
        <taxon>Bacillati</taxon>
        <taxon>Bacillota</taxon>
        <taxon>Tissierellia</taxon>
        <taxon>Tissierellales</taxon>
        <taxon>Peptoniphilaceae</taxon>
        <taxon>Finegoldia</taxon>
    </lineage>
</organism>